<organism evidence="3 4">
    <name type="scientific">Rubinisphaera italica</name>
    <dbReference type="NCBI Taxonomy" id="2527969"/>
    <lineage>
        <taxon>Bacteria</taxon>
        <taxon>Pseudomonadati</taxon>
        <taxon>Planctomycetota</taxon>
        <taxon>Planctomycetia</taxon>
        <taxon>Planctomycetales</taxon>
        <taxon>Planctomycetaceae</taxon>
        <taxon>Rubinisphaera</taxon>
    </lineage>
</organism>
<dbReference type="EC" id="2.7.7.-" evidence="3"/>
<sequence length="308" mass="34804">MPSNTQVREQITKQIVVAIESGKTLPWRMPWKCDSNAGMPRNVISKQTYSGINPLLLWVASERLGLQSKWWGTFKQWTELGFQIKKRPSDVPSGRWGTKIIFYKPIQKKQDEENKDSEKKESYLLAKQITLFCADQVEGAEQFQVGNDLPVGDFQEYSLAEELIQGTSAVITHQGERAYFNPSTEEIVVPQKHKFETTGAYYATILHELAHWSENRTISDPLLIGYAEEELVAELCATFLCAELGVPQTDSLDNHAAYLGSWLKQMSGDSSFIFRASRQASYVANFLLSFLPEKKGELNPQSQGVLLT</sequence>
<dbReference type="InterPro" id="IPR017113">
    <property type="entry name" value="Antirestriction_ArdC"/>
</dbReference>
<dbReference type="InterPro" id="IPR013610">
    <property type="entry name" value="ArdC_N"/>
</dbReference>
<dbReference type="EMBL" id="SJPG01000001">
    <property type="protein sequence ID" value="TWT62845.1"/>
    <property type="molecule type" value="Genomic_DNA"/>
</dbReference>
<evidence type="ECO:0000313" key="4">
    <source>
        <dbReference type="Proteomes" id="UP000316095"/>
    </source>
</evidence>
<keyword evidence="4" id="KW-1185">Reference proteome</keyword>
<dbReference type="GO" id="GO:0003697">
    <property type="term" value="F:single-stranded DNA binding"/>
    <property type="evidence" value="ECO:0007669"/>
    <property type="project" value="InterPro"/>
</dbReference>
<protein>
    <submittedName>
        <fullName evidence="3">DNA primase TraC</fullName>
        <ecNumber evidence="3">2.7.7.-</ecNumber>
    </submittedName>
</protein>
<accession>A0A5C5XL22</accession>
<dbReference type="Pfam" id="PF18818">
    <property type="entry name" value="MPTase-PolyVal"/>
    <property type="match status" value="1"/>
</dbReference>
<feature type="domain" description="N-terminal" evidence="1">
    <location>
        <begin position="6"/>
        <end position="132"/>
    </location>
</feature>
<evidence type="ECO:0000259" key="2">
    <source>
        <dbReference type="Pfam" id="PF18818"/>
    </source>
</evidence>
<dbReference type="InterPro" id="IPR041459">
    <property type="entry name" value="MPTase-PolyVal"/>
</dbReference>
<comment type="caution">
    <text evidence="3">The sequence shown here is derived from an EMBL/GenBank/DDBJ whole genome shotgun (WGS) entry which is preliminary data.</text>
</comment>
<dbReference type="PIRSF" id="PIRSF037112">
    <property type="entry name" value="Antirestriction_ArdC"/>
    <property type="match status" value="1"/>
</dbReference>
<dbReference type="OrthoDB" id="9792687at2"/>
<keyword evidence="3" id="KW-0808">Transferase</keyword>
<name>A0A5C5XL22_9PLAN</name>
<evidence type="ECO:0000259" key="1">
    <source>
        <dbReference type="Pfam" id="PF08401"/>
    </source>
</evidence>
<keyword evidence="3" id="KW-0548">Nucleotidyltransferase</keyword>
<dbReference type="Pfam" id="PF08401">
    <property type="entry name" value="ArdcN"/>
    <property type="match status" value="1"/>
</dbReference>
<dbReference type="RefSeq" id="WP_146504658.1">
    <property type="nucleotide sequence ID" value="NZ_SJPG01000001.1"/>
</dbReference>
<evidence type="ECO:0000313" key="3">
    <source>
        <dbReference type="EMBL" id="TWT62845.1"/>
    </source>
</evidence>
<dbReference type="GO" id="GO:0016779">
    <property type="term" value="F:nucleotidyltransferase activity"/>
    <property type="evidence" value="ECO:0007669"/>
    <property type="project" value="UniProtKB-KW"/>
</dbReference>
<proteinExistence type="predicted"/>
<gene>
    <name evidence="3" type="primary">traC_1</name>
    <name evidence="3" type="ORF">Pan54_35910</name>
</gene>
<dbReference type="AlphaFoldDB" id="A0A5C5XL22"/>
<feature type="domain" description="Polyvalent protein metallopeptidase" evidence="2">
    <location>
        <begin position="160"/>
        <end position="278"/>
    </location>
</feature>
<reference evidence="3 4" key="1">
    <citation type="submission" date="2019-02" db="EMBL/GenBank/DDBJ databases">
        <title>Deep-cultivation of Planctomycetes and their phenomic and genomic characterization uncovers novel biology.</title>
        <authorList>
            <person name="Wiegand S."/>
            <person name="Jogler M."/>
            <person name="Boedeker C."/>
            <person name="Pinto D."/>
            <person name="Vollmers J."/>
            <person name="Rivas-Marin E."/>
            <person name="Kohn T."/>
            <person name="Peeters S.H."/>
            <person name="Heuer A."/>
            <person name="Rast P."/>
            <person name="Oberbeckmann S."/>
            <person name="Bunk B."/>
            <person name="Jeske O."/>
            <person name="Meyerdierks A."/>
            <person name="Storesund J.E."/>
            <person name="Kallscheuer N."/>
            <person name="Luecker S."/>
            <person name="Lage O.M."/>
            <person name="Pohl T."/>
            <person name="Merkel B.J."/>
            <person name="Hornburger P."/>
            <person name="Mueller R.-W."/>
            <person name="Bruemmer F."/>
            <person name="Labrenz M."/>
            <person name="Spormann A.M."/>
            <person name="Op Den Camp H."/>
            <person name="Overmann J."/>
            <person name="Amann R."/>
            <person name="Jetten M.S.M."/>
            <person name="Mascher T."/>
            <person name="Medema M.H."/>
            <person name="Devos D.P."/>
            <person name="Kaster A.-K."/>
            <person name="Ovreas L."/>
            <person name="Rohde M."/>
            <person name="Galperin M.Y."/>
            <person name="Jogler C."/>
        </authorList>
    </citation>
    <scope>NUCLEOTIDE SEQUENCE [LARGE SCALE GENOMIC DNA]</scope>
    <source>
        <strain evidence="3 4">Pan54</strain>
    </source>
</reference>
<dbReference type="Proteomes" id="UP000316095">
    <property type="component" value="Unassembled WGS sequence"/>
</dbReference>